<dbReference type="SUPFAM" id="SSF111369">
    <property type="entry name" value="HlyD-like secretion proteins"/>
    <property type="match status" value="1"/>
</dbReference>
<dbReference type="GO" id="GO:0015562">
    <property type="term" value="F:efflux transmembrane transporter activity"/>
    <property type="evidence" value="ECO:0007669"/>
    <property type="project" value="TreeGrafter"/>
</dbReference>
<feature type="domain" description="Multidrug resistance protein MdtA-like barrel-sandwich hybrid" evidence="2">
    <location>
        <begin position="79"/>
        <end position="196"/>
    </location>
</feature>
<dbReference type="InterPro" id="IPR058637">
    <property type="entry name" value="YknX-like_C"/>
</dbReference>
<dbReference type="GO" id="GO:1990281">
    <property type="term" value="C:efflux pump complex"/>
    <property type="evidence" value="ECO:0007669"/>
    <property type="project" value="TreeGrafter"/>
</dbReference>
<dbReference type="RefSeq" id="WP_164682783.1">
    <property type="nucleotide sequence ID" value="NZ_CP027806.1"/>
</dbReference>
<evidence type="ECO:0000259" key="2">
    <source>
        <dbReference type="Pfam" id="PF25917"/>
    </source>
</evidence>
<dbReference type="KEGG" id="cprv:CYPRO_2694"/>
<feature type="domain" description="CusB-like beta-barrel" evidence="3">
    <location>
        <begin position="212"/>
        <end position="283"/>
    </location>
</feature>
<evidence type="ECO:0000259" key="4">
    <source>
        <dbReference type="Pfam" id="PF25989"/>
    </source>
</evidence>
<dbReference type="Gene3D" id="2.40.420.20">
    <property type="match status" value="1"/>
</dbReference>
<evidence type="ECO:0000313" key="6">
    <source>
        <dbReference type="Proteomes" id="UP000254808"/>
    </source>
</evidence>
<comment type="similarity">
    <text evidence="1">Belongs to the membrane fusion protein (MFP) (TC 8.A.1) family.</text>
</comment>
<dbReference type="InterPro" id="IPR006143">
    <property type="entry name" value="RND_pump_MFP"/>
</dbReference>
<dbReference type="Pfam" id="PF25954">
    <property type="entry name" value="Beta-barrel_RND_2"/>
    <property type="match status" value="1"/>
</dbReference>
<organism evidence="5 6">
    <name type="scientific">Cyclonatronum proteinivorum</name>
    <dbReference type="NCBI Taxonomy" id="1457365"/>
    <lineage>
        <taxon>Bacteria</taxon>
        <taxon>Pseudomonadati</taxon>
        <taxon>Balneolota</taxon>
        <taxon>Balneolia</taxon>
        <taxon>Balneolales</taxon>
        <taxon>Cyclonatronaceae</taxon>
        <taxon>Cyclonatronum</taxon>
    </lineage>
</organism>
<dbReference type="Gene3D" id="2.40.30.170">
    <property type="match status" value="1"/>
</dbReference>
<gene>
    <name evidence="5" type="ORF">CYPRO_2694</name>
</gene>
<name>A0A345UN84_9BACT</name>
<proteinExistence type="inferred from homology"/>
<sequence>MNKLTVGVLTALAGAVLLFSLLLPRLSGGDDGGAGTVSAQPQTAPQQNDRRLAVRAVVMEPQTFENRISSTGTVVADESVTLQAEVSGRVTSINFTEGELVNAGNLLVKINDADLQAELRRAQYRRNLAEIREQRMASLLERNATSQQEYDTALNELMVIQAEIDLINARIAQTEIRAPFDGIIGLRAISPGSYITPQTYITELQKVNRVKVDFSVPERFSGMVVQGQAFRFNRQGSENTYDGEVYAIQPRVEPDTRTLRLRGVAENTDNVLLPGAFVEVDLALRAIDRALMAPSEAIIPEMGGQSVYVYRNGKAERRQVEIGVRTDRRVHITEGLAQGDTLLTTGMLQLRPGMDVRIAEIRSSAQQ</sequence>
<accession>A0A345UN84</accession>
<evidence type="ECO:0000256" key="1">
    <source>
        <dbReference type="ARBA" id="ARBA00009477"/>
    </source>
</evidence>
<dbReference type="PANTHER" id="PTHR30469">
    <property type="entry name" value="MULTIDRUG RESISTANCE PROTEIN MDTA"/>
    <property type="match status" value="1"/>
</dbReference>
<reference evidence="5 6" key="1">
    <citation type="submission" date="2018-03" db="EMBL/GenBank/DDBJ databases">
        <title>Phenotypic and genomic properties of Cyclonatronum proteinivorum gen. nov., sp. nov., a haloalkaliphilic bacteroidete from soda lakes possessing Na+-translocating rhodopsin.</title>
        <authorList>
            <person name="Toshchakov S.V."/>
            <person name="Korzhenkov A."/>
            <person name="Samarov N.I."/>
            <person name="Kublanov I.V."/>
            <person name="Muntyan M.S."/>
            <person name="Sorokin D.Y."/>
        </authorList>
    </citation>
    <scope>NUCLEOTIDE SEQUENCE [LARGE SCALE GENOMIC DNA]</scope>
    <source>
        <strain evidence="5 6">Omega</strain>
    </source>
</reference>
<dbReference type="Proteomes" id="UP000254808">
    <property type="component" value="Chromosome"/>
</dbReference>
<dbReference type="Pfam" id="PF25989">
    <property type="entry name" value="YknX_C"/>
    <property type="match status" value="1"/>
</dbReference>
<dbReference type="NCBIfam" id="TIGR01730">
    <property type="entry name" value="RND_mfp"/>
    <property type="match status" value="1"/>
</dbReference>
<evidence type="ECO:0000259" key="3">
    <source>
        <dbReference type="Pfam" id="PF25954"/>
    </source>
</evidence>
<evidence type="ECO:0000313" key="5">
    <source>
        <dbReference type="EMBL" id="AXJ01936.1"/>
    </source>
</evidence>
<dbReference type="InterPro" id="IPR058625">
    <property type="entry name" value="MdtA-like_BSH"/>
</dbReference>
<dbReference type="Gene3D" id="2.40.50.100">
    <property type="match status" value="1"/>
</dbReference>
<keyword evidence="6" id="KW-1185">Reference proteome</keyword>
<protein>
    <submittedName>
        <fullName evidence="5">Membrane fusion protein, multidrug efflux system</fullName>
    </submittedName>
</protein>
<dbReference type="InterPro" id="IPR058792">
    <property type="entry name" value="Beta-barrel_RND_2"/>
</dbReference>
<feature type="domain" description="YknX-like C-terminal permuted SH3-like" evidence="4">
    <location>
        <begin position="292"/>
        <end position="357"/>
    </location>
</feature>
<dbReference type="PANTHER" id="PTHR30469:SF36">
    <property type="entry name" value="BLL3903 PROTEIN"/>
    <property type="match status" value="1"/>
</dbReference>
<dbReference type="EMBL" id="CP027806">
    <property type="protein sequence ID" value="AXJ01936.1"/>
    <property type="molecule type" value="Genomic_DNA"/>
</dbReference>
<dbReference type="AlphaFoldDB" id="A0A345UN84"/>
<dbReference type="Gene3D" id="1.10.287.470">
    <property type="entry name" value="Helix hairpin bin"/>
    <property type="match status" value="1"/>
</dbReference>
<dbReference type="Pfam" id="PF25917">
    <property type="entry name" value="BSH_RND"/>
    <property type="match status" value="1"/>
</dbReference>